<dbReference type="RefSeq" id="WP_264511679.1">
    <property type="nucleotide sequence ID" value="NZ_JAPDDR010000002.1"/>
</dbReference>
<feature type="compositionally biased region" description="Basic and acidic residues" evidence="1">
    <location>
        <begin position="43"/>
        <end position="58"/>
    </location>
</feature>
<feature type="region of interest" description="Disordered" evidence="1">
    <location>
        <begin position="16"/>
        <end position="58"/>
    </location>
</feature>
<feature type="compositionally biased region" description="Polar residues" evidence="1">
    <location>
        <begin position="16"/>
        <end position="25"/>
    </location>
</feature>
<protein>
    <submittedName>
        <fullName evidence="2">Uncharacterized protein</fullName>
    </submittedName>
</protein>
<reference evidence="2" key="1">
    <citation type="submission" date="2022-10" db="EMBL/GenBank/DDBJ databases">
        <title>Luteolibacter sp. GHJ8, whole genome shotgun sequencing project.</title>
        <authorList>
            <person name="Zhao G."/>
            <person name="Shen L."/>
        </authorList>
    </citation>
    <scope>NUCLEOTIDE SEQUENCE</scope>
    <source>
        <strain evidence="2">GHJ8</strain>
    </source>
</reference>
<evidence type="ECO:0000313" key="3">
    <source>
        <dbReference type="Proteomes" id="UP001165653"/>
    </source>
</evidence>
<name>A0ABT3FZ51_9BACT</name>
<keyword evidence="3" id="KW-1185">Reference proteome</keyword>
<dbReference type="Proteomes" id="UP001165653">
    <property type="component" value="Unassembled WGS sequence"/>
</dbReference>
<evidence type="ECO:0000256" key="1">
    <source>
        <dbReference type="SAM" id="MobiDB-lite"/>
    </source>
</evidence>
<proteinExistence type="predicted"/>
<comment type="caution">
    <text evidence="2">The sequence shown here is derived from an EMBL/GenBank/DDBJ whole genome shotgun (WGS) entry which is preliminary data.</text>
</comment>
<gene>
    <name evidence="2" type="ORF">OJ996_04620</name>
</gene>
<evidence type="ECO:0000313" key="2">
    <source>
        <dbReference type="EMBL" id="MCW1912843.1"/>
    </source>
</evidence>
<sequence length="58" mass="6386">MKRRICLAWFGDLESSDSLSRNRATSPRAAGAVAPEPTTALPKSRERSAVARRESRKS</sequence>
<organism evidence="2 3">
    <name type="scientific">Luteolibacter rhizosphaerae</name>
    <dbReference type="NCBI Taxonomy" id="2989719"/>
    <lineage>
        <taxon>Bacteria</taxon>
        <taxon>Pseudomonadati</taxon>
        <taxon>Verrucomicrobiota</taxon>
        <taxon>Verrucomicrobiia</taxon>
        <taxon>Verrucomicrobiales</taxon>
        <taxon>Verrucomicrobiaceae</taxon>
        <taxon>Luteolibacter</taxon>
    </lineage>
</organism>
<dbReference type="EMBL" id="JAPDDR010000002">
    <property type="protein sequence ID" value="MCW1912843.1"/>
    <property type="molecule type" value="Genomic_DNA"/>
</dbReference>
<accession>A0ABT3FZ51</accession>